<evidence type="ECO:0000256" key="1">
    <source>
        <dbReference type="SAM" id="MobiDB-lite"/>
    </source>
</evidence>
<evidence type="ECO:0000313" key="5">
    <source>
        <dbReference type="Proteomes" id="UP000429607"/>
    </source>
</evidence>
<keyword evidence="6" id="KW-1185">Reference proteome</keyword>
<accession>A0A6A3P574</accession>
<feature type="region of interest" description="Disordered" evidence="1">
    <location>
        <begin position="1"/>
        <end position="76"/>
    </location>
</feature>
<protein>
    <submittedName>
        <fullName evidence="3">Uncharacterized protein</fullName>
    </submittedName>
</protein>
<evidence type="ECO:0000313" key="4">
    <source>
        <dbReference type="EMBL" id="KAE9353628.1"/>
    </source>
</evidence>
<feature type="compositionally biased region" description="Low complexity" evidence="1">
    <location>
        <begin position="54"/>
        <end position="65"/>
    </location>
</feature>
<proteinExistence type="predicted"/>
<dbReference type="AlphaFoldDB" id="A0A6A3P574"/>
<evidence type="ECO:0000313" key="6">
    <source>
        <dbReference type="Proteomes" id="UP000434957"/>
    </source>
</evidence>
<gene>
    <name evidence="3" type="ORF">PR001_g3622</name>
    <name evidence="2" type="ORF">PR002_g9472</name>
    <name evidence="4" type="ORF">PR003_g3769</name>
</gene>
<sequence length="76" mass="8348">MVAPSWCTPRRQNQNTNASGEKVRKEAALLRRRRLDAQGLSAPRLGSAQPRPVSAQASSPHSQQQNLRKPLALCTC</sequence>
<name>A0A6A3P574_9STRA</name>
<evidence type="ECO:0000313" key="2">
    <source>
        <dbReference type="EMBL" id="KAE9031859.1"/>
    </source>
</evidence>
<dbReference type="EMBL" id="QXFV01000138">
    <property type="protein sequence ID" value="KAE9049004.1"/>
    <property type="molecule type" value="Genomic_DNA"/>
</dbReference>
<dbReference type="Proteomes" id="UP000434957">
    <property type="component" value="Unassembled WGS sequence"/>
</dbReference>
<comment type="caution">
    <text evidence="3">The sequence shown here is derived from an EMBL/GenBank/DDBJ whole genome shotgun (WGS) entry which is preliminary data.</text>
</comment>
<feature type="compositionally biased region" description="Polar residues" evidence="1">
    <location>
        <begin position="10"/>
        <end position="19"/>
    </location>
</feature>
<dbReference type="Proteomes" id="UP000429607">
    <property type="component" value="Unassembled WGS sequence"/>
</dbReference>
<dbReference type="EMBL" id="QXFU01000508">
    <property type="protein sequence ID" value="KAE9031859.1"/>
    <property type="molecule type" value="Genomic_DNA"/>
</dbReference>
<dbReference type="Proteomes" id="UP000435112">
    <property type="component" value="Unassembled WGS sequence"/>
</dbReference>
<evidence type="ECO:0000313" key="7">
    <source>
        <dbReference type="Proteomes" id="UP000435112"/>
    </source>
</evidence>
<organism evidence="3 5">
    <name type="scientific">Phytophthora rubi</name>
    <dbReference type="NCBI Taxonomy" id="129364"/>
    <lineage>
        <taxon>Eukaryota</taxon>
        <taxon>Sar</taxon>
        <taxon>Stramenopiles</taxon>
        <taxon>Oomycota</taxon>
        <taxon>Peronosporomycetes</taxon>
        <taxon>Peronosporales</taxon>
        <taxon>Peronosporaceae</taxon>
        <taxon>Phytophthora</taxon>
    </lineage>
</organism>
<reference evidence="5 7" key="1">
    <citation type="submission" date="2018-09" db="EMBL/GenBank/DDBJ databases">
        <title>Genomic investigation of the strawberry pathogen Phytophthora fragariae indicates pathogenicity is determined by transcriptional variation in three key races.</title>
        <authorList>
            <person name="Adams T.M."/>
            <person name="Armitage A.D."/>
            <person name="Sobczyk M.K."/>
            <person name="Bates H.J."/>
            <person name="Dunwell J.M."/>
            <person name="Nellist C.F."/>
            <person name="Harrison R.J."/>
        </authorList>
    </citation>
    <scope>NUCLEOTIDE SEQUENCE [LARGE SCALE GENOMIC DNA]</scope>
    <source>
        <strain evidence="3 5">SCRP249</strain>
        <strain evidence="2 7">SCRP324</strain>
        <strain evidence="4 6">SCRP333</strain>
    </source>
</reference>
<evidence type="ECO:0000313" key="3">
    <source>
        <dbReference type="EMBL" id="KAE9049004.1"/>
    </source>
</evidence>
<dbReference type="EMBL" id="QXFT01000135">
    <property type="protein sequence ID" value="KAE9353628.1"/>
    <property type="molecule type" value="Genomic_DNA"/>
</dbReference>